<evidence type="ECO:0000256" key="6">
    <source>
        <dbReference type="SAM" id="MobiDB-lite"/>
    </source>
</evidence>
<evidence type="ECO:0000256" key="1">
    <source>
        <dbReference type="ARBA" id="ARBA00004141"/>
    </source>
</evidence>
<feature type="transmembrane region" description="Helical" evidence="7">
    <location>
        <begin position="407"/>
        <end position="427"/>
    </location>
</feature>
<feature type="region of interest" description="Disordered" evidence="6">
    <location>
        <begin position="667"/>
        <end position="705"/>
    </location>
</feature>
<dbReference type="PANTHER" id="PTHR21347:SF14">
    <property type="entry name" value="LIPID SCRAMBLASE CLPTM1-RELATED"/>
    <property type="match status" value="1"/>
</dbReference>
<keyword evidence="3 7" id="KW-0812">Transmembrane</keyword>
<keyword evidence="4 7" id="KW-1133">Transmembrane helix</keyword>
<keyword evidence="9" id="KW-1185">Reference proteome</keyword>
<evidence type="ECO:0000256" key="5">
    <source>
        <dbReference type="ARBA" id="ARBA00023136"/>
    </source>
</evidence>
<dbReference type="GO" id="GO:0016020">
    <property type="term" value="C:membrane"/>
    <property type="evidence" value="ECO:0007669"/>
    <property type="project" value="UniProtKB-SubCell"/>
</dbReference>
<sequence>MAQERDSALSRTATNASNQVVSTASQNDNQSAENEVSNPQNNQQEQQNQMNANQFRMSKWGMFKSFLIRLVIMYLISSFFRQQKNPSVDPGNKFAASSVSMGPASNLLVSNEILDLYLFLSETKNLLLNKSTTPFWVKKGIGYGNWNSGPNQDGSYYFEKNISTTDSLMNNGSLYLHVYFVKSGLKPNPDAENGLYSNKYTIYNWKKLTKQRRISLKRTTNLLTGESEVPKERRHDPTIHAADLKFLPPTSHWHPNITINLIEDYTPWTKGSLPSPLAENVQFYEPTNQYYPIVYLNDYWNLNEDYYPINQTTKELTLAVTFAPMSLIKWQMYAAQALRKQWYSQFFSAASSLPKDSNETLSFHENLLSSIQGGPAWLDEDGIPILSQDEETEQDQMKKTMLETNPYLLALTVVVSLAHAVFEMLAFKNDIQFWNSRTTLAGLSVQSVLFNVFQSGIVVLYVLDNDTNFVIKVSVVIGACIEAWKVFKVLKFRVIWPSQRQEETSIVVPRWLPRVEWAYEESYVESETAVYDKMAFKYLGWVLFPLLGGYCVYSLVYLEHRSWYSWVLSMLYGFMLTFGFITMTPQLFINYKLKSVAHLPWRMLTYKALNTFIDDLFAFIIKAPTLYRLGCLRDDVIFFIYLYQRWIYPTDPTRVNEFGVSQDMLDKHAAKKEKDSIEPNTNPSETATPEAAGDQQVRRRQPATD</sequence>
<feature type="compositionally biased region" description="Polar residues" evidence="6">
    <location>
        <begin position="678"/>
        <end position="687"/>
    </location>
</feature>
<dbReference type="Pfam" id="PF05602">
    <property type="entry name" value="CLPTM1"/>
    <property type="match status" value="1"/>
</dbReference>
<dbReference type="PANTHER" id="PTHR21347">
    <property type="entry name" value="CLEFT LIP AND PALATE ASSOCIATED TRANSMEMBRANE PROTEIN-RELATED"/>
    <property type="match status" value="1"/>
</dbReference>
<reference evidence="8 9" key="1">
    <citation type="submission" date="2024-11" db="EMBL/GenBank/DDBJ databases">
        <title>Adaptive evolution of stress response genes in parasites aligns with host niche diversity.</title>
        <authorList>
            <person name="Hahn C."/>
            <person name="Resl P."/>
        </authorList>
    </citation>
    <scope>NUCLEOTIDE SEQUENCE [LARGE SCALE GENOMIC DNA]</scope>
    <source>
        <strain evidence="8">EGGRZ-B1_66</strain>
        <tissue evidence="8">Body</tissue>
    </source>
</reference>
<dbReference type="Proteomes" id="UP001626550">
    <property type="component" value="Unassembled WGS sequence"/>
</dbReference>
<keyword evidence="5 7" id="KW-0472">Membrane</keyword>
<dbReference type="EMBL" id="JBJKFK010000039">
    <property type="protein sequence ID" value="KAL3320641.1"/>
    <property type="molecule type" value="Genomic_DNA"/>
</dbReference>
<comment type="subcellular location">
    <subcellularLocation>
        <location evidence="1">Membrane</location>
        <topology evidence="1">Multi-pass membrane protein</topology>
    </subcellularLocation>
</comment>
<name>A0ABD2QM76_9PLAT</name>
<evidence type="ECO:0000313" key="9">
    <source>
        <dbReference type="Proteomes" id="UP001626550"/>
    </source>
</evidence>
<proteinExistence type="inferred from homology"/>
<comment type="caution">
    <text evidence="8">The sequence shown here is derived from an EMBL/GenBank/DDBJ whole genome shotgun (WGS) entry which is preliminary data.</text>
</comment>
<protein>
    <submittedName>
        <fullName evidence="8">Cleft lip and palate transmembrane protein 1 like protein</fullName>
    </submittedName>
</protein>
<accession>A0ABD2QM76</accession>
<feature type="transmembrane region" description="Helical" evidence="7">
    <location>
        <begin position="439"/>
        <end position="463"/>
    </location>
</feature>
<feature type="transmembrane region" description="Helical" evidence="7">
    <location>
        <begin position="538"/>
        <end position="557"/>
    </location>
</feature>
<dbReference type="AlphaFoldDB" id="A0ABD2QM76"/>
<dbReference type="InterPro" id="IPR008429">
    <property type="entry name" value="CLPTM1"/>
</dbReference>
<evidence type="ECO:0000256" key="2">
    <source>
        <dbReference type="ARBA" id="ARBA00009310"/>
    </source>
</evidence>
<comment type="similarity">
    <text evidence="2">Belongs to the CLPTM1 family.</text>
</comment>
<evidence type="ECO:0000256" key="7">
    <source>
        <dbReference type="SAM" id="Phobius"/>
    </source>
</evidence>
<organism evidence="8 9">
    <name type="scientific">Cichlidogyrus casuarinus</name>
    <dbReference type="NCBI Taxonomy" id="1844966"/>
    <lineage>
        <taxon>Eukaryota</taxon>
        <taxon>Metazoa</taxon>
        <taxon>Spiralia</taxon>
        <taxon>Lophotrochozoa</taxon>
        <taxon>Platyhelminthes</taxon>
        <taxon>Monogenea</taxon>
        <taxon>Monopisthocotylea</taxon>
        <taxon>Dactylogyridea</taxon>
        <taxon>Ancyrocephalidae</taxon>
        <taxon>Cichlidogyrus</taxon>
    </lineage>
</organism>
<evidence type="ECO:0000256" key="3">
    <source>
        <dbReference type="ARBA" id="ARBA00022692"/>
    </source>
</evidence>
<feature type="compositionally biased region" description="Basic and acidic residues" evidence="6">
    <location>
        <begin position="667"/>
        <end position="677"/>
    </location>
</feature>
<feature type="compositionally biased region" description="Polar residues" evidence="6">
    <location>
        <begin position="9"/>
        <end position="32"/>
    </location>
</feature>
<evidence type="ECO:0000313" key="8">
    <source>
        <dbReference type="EMBL" id="KAL3320641.1"/>
    </source>
</evidence>
<feature type="compositionally biased region" description="Low complexity" evidence="6">
    <location>
        <begin position="33"/>
        <end position="48"/>
    </location>
</feature>
<gene>
    <name evidence="8" type="primary">CLPTM1</name>
    <name evidence="8" type="ORF">Ciccas_000678</name>
</gene>
<feature type="region of interest" description="Disordered" evidence="6">
    <location>
        <begin position="1"/>
        <end position="48"/>
    </location>
</feature>
<evidence type="ECO:0000256" key="4">
    <source>
        <dbReference type="ARBA" id="ARBA00022989"/>
    </source>
</evidence>
<feature type="transmembrane region" description="Helical" evidence="7">
    <location>
        <begin position="563"/>
        <end position="584"/>
    </location>
</feature>